<dbReference type="Pfam" id="PF04542">
    <property type="entry name" value="Sigma70_r2"/>
    <property type="match status" value="1"/>
</dbReference>
<dbReference type="InterPro" id="IPR013324">
    <property type="entry name" value="RNA_pol_sigma_r3/r4-like"/>
</dbReference>
<evidence type="ECO:0000256" key="3">
    <source>
        <dbReference type="ARBA" id="ARBA00023125"/>
    </source>
</evidence>
<dbReference type="GO" id="GO:0003677">
    <property type="term" value="F:DNA binding"/>
    <property type="evidence" value="ECO:0007669"/>
    <property type="project" value="UniProtKB-KW"/>
</dbReference>
<dbReference type="AlphaFoldDB" id="A0A538TTP6"/>
<evidence type="ECO:0000313" key="7">
    <source>
        <dbReference type="Proteomes" id="UP000317366"/>
    </source>
</evidence>
<dbReference type="Gene3D" id="1.10.601.10">
    <property type="entry name" value="RNA Polymerase Primary Sigma Factor"/>
    <property type="match status" value="1"/>
</dbReference>
<dbReference type="InterPro" id="IPR014284">
    <property type="entry name" value="RNA_pol_sigma-70_dom"/>
</dbReference>
<feature type="domain" description="RNA polymerase sigma-70" evidence="5">
    <location>
        <begin position="142"/>
        <end position="155"/>
    </location>
</feature>
<accession>A0A538TTP6</accession>
<dbReference type="SUPFAM" id="SSF88659">
    <property type="entry name" value="Sigma3 and sigma4 domains of RNA polymerase sigma factors"/>
    <property type="match status" value="2"/>
</dbReference>
<dbReference type="PROSITE" id="PS00715">
    <property type="entry name" value="SIGMA70_1"/>
    <property type="match status" value="1"/>
</dbReference>
<dbReference type="InterPro" id="IPR007624">
    <property type="entry name" value="RNA_pol_sigma70_r3"/>
</dbReference>
<proteinExistence type="predicted"/>
<keyword evidence="2" id="KW-0731">Sigma factor</keyword>
<dbReference type="InterPro" id="IPR000943">
    <property type="entry name" value="RNA_pol_sigma70"/>
</dbReference>
<dbReference type="CDD" id="cd06171">
    <property type="entry name" value="Sigma70_r4"/>
    <property type="match status" value="1"/>
</dbReference>
<keyword evidence="1" id="KW-0805">Transcription regulation</keyword>
<name>A0A538TTP6_UNCEI</name>
<dbReference type="InterPro" id="IPR007627">
    <property type="entry name" value="RNA_pol_sigma70_r2"/>
</dbReference>
<dbReference type="NCBIfam" id="TIGR02937">
    <property type="entry name" value="sigma70-ECF"/>
    <property type="match status" value="1"/>
</dbReference>
<dbReference type="PRINTS" id="PR00046">
    <property type="entry name" value="SIGMA70FCT"/>
</dbReference>
<dbReference type="PANTHER" id="PTHR30603:SF47">
    <property type="entry name" value="RNA POLYMERASE SIGMA FACTOR SIGD, CHLOROPLASTIC"/>
    <property type="match status" value="1"/>
</dbReference>
<dbReference type="Gene3D" id="1.10.10.10">
    <property type="entry name" value="Winged helix-like DNA-binding domain superfamily/Winged helix DNA-binding domain"/>
    <property type="match status" value="2"/>
</dbReference>
<gene>
    <name evidence="6" type="ORF">E6K77_00565</name>
</gene>
<dbReference type="SUPFAM" id="SSF88946">
    <property type="entry name" value="Sigma2 domain of RNA polymerase sigma factors"/>
    <property type="match status" value="1"/>
</dbReference>
<evidence type="ECO:0000256" key="4">
    <source>
        <dbReference type="ARBA" id="ARBA00023163"/>
    </source>
</evidence>
<comment type="caution">
    <text evidence="6">The sequence shown here is derived from an EMBL/GenBank/DDBJ whole genome shotgun (WGS) entry which is preliminary data.</text>
</comment>
<dbReference type="Proteomes" id="UP000317366">
    <property type="component" value="Unassembled WGS sequence"/>
</dbReference>
<dbReference type="InterPro" id="IPR007630">
    <property type="entry name" value="RNA_pol_sigma70_r4"/>
</dbReference>
<dbReference type="InterPro" id="IPR036388">
    <property type="entry name" value="WH-like_DNA-bd_sf"/>
</dbReference>
<evidence type="ECO:0000313" key="6">
    <source>
        <dbReference type="EMBL" id="TMQ67000.1"/>
    </source>
</evidence>
<dbReference type="Pfam" id="PF04539">
    <property type="entry name" value="Sigma70_r3"/>
    <property type="match status" value="1"/>
</dbReference>
<protein>
    <submittedName>
        <fullName evidence="6">RNA polymerase sigma factor RpoD/SigA</fullName>
    </submittedName>
</protein>
<reference evidence="6 7" key="1">
    <citation type="journal article" date="2019" name="Nat. Microbiol.">
        <title>Mediterranean grassland soil C-N compound turnover is dependent on rainfall and depth, and is mediated by genomically divergent microorganisms.</title>
        <authorList>
            <person name="Diamond S."/>
            <person name="Andeer P.F."/>
            <person name="Li Z."/>
            <person name="Crits-Christoph A."/>
            <person name="Burstein D."/>
            <person name="Anantharaman K."/>
            <person name="Lane K.R."/>
            <person name="Thomas B.C."/>
            <person name="Pan C."/>
            <person name="Northen T.R."/>
            <person name="Banfield J.F."/>
        </authorList>
    </citation>
    <scope>NUCLEOTIDE SEQUENCE [LARGE SCALE GENOMIC DNA]</scope>
    <source>
        <strain evidence="6">WS_7</strain>
    </source>
</reference>
<dbReference type="Pfam" id="PF04545">
    <property type="entry name" value="Sigma70_r4"/>
    <property type="match status" value="1"/>
</dbReference>
<dbReference type="EMBL" id="VBOX01000003">
    <property type="protein sequence ID" value="TMQ67000.1"/>
    <property type="molecule type" value="Genomic_DNA"/>
</dbReference>
<dbReference type="PANTHER" id="PTHR30603">
    <property type="entry name" value="RNA POLYMERASE SIGMA FACTOR RPO"/>
    <property type="match status" value="1"/>
</dbReference>
<dbReference type="InterPro" id="IPR050239">
    <property type="entry name" value="Sigma-70_RNA_pol_init_factors"/>
</dbReference>
<keyword evidence="3" id="KW-0238">DNA-binding</keyword>
<dbReference type="GO" id="GO:0006352">
    <property type="term" value="P:DNA-templated transcription initiation"/>
    <property type="evidence" value="ECO:0007669"/>
    <property type="project" value="InterPro"/>
</dbReference>
<keyword evidence="4" id="KW-0804">Transcription</keyword>
<evidence type="ECO:0000256" key="1">
    <source>
        <dbReference type="ARBA" id="ARBA00023015"/>
    </source>
</evidence>
<evidence type="ECO:0000256" key="2">
    <source>
        <dbReference type="ARBA" id="ARBA00023082"/>
    </source>
</evidence>
<evidence type="ECO:0000259" key="5">
    <source>
        <dbReference type="PROSITE" id="PS00715"/>
    </source>
</evidence>
<dbReference type="GO" id="GO:0016987">
    <property type="term" value="F:sigma factor activity"/>
    <property type="evidence" value="ECO:0007669"/>
    <property type="project" value="UniProtKB-KW"/>
</dbReference>
<sequence length="352" mass="40593">MQDEIDGFVADLTAAMRRGLERGLLEAEEIETLLRAPDFDPAAFDTFLAEARRRGVRFPENAGDSTDAEPAFSVDHSITDIERRYLAEIQRYPLLRRENEQELWNAMRGGDENARKALILAYLRLVVSIARNYRNRGVEFLDLIEEGNVGLIAAVDRYDVDRGVHFSTYATWWIRQALARGVANQARTVRIPIHVLQMVRRYVATERRLERELRRRPEVLEIAQELGVPIARANRLRSLIHAIRTLDVDLGGDAYHGLIDSEALEQQPSIDHMVEMQMRNQHLDELLKRLSGREEAILRLRYGFYDDKMHTLAEAGEQFGLSRERIRQLEQRALLKLRQLIDSDTTESASVH</sequence>
<organism evidence="6 7">
    <name type="scientific">Eiseniibacteriota bacterium</name>
    <dbReference type="NCBI Taxonomy" id="2212470"/>
    <lineage>
        <taxon>Bacteria</taxon>
        <taxon>Candidatus Eiseniibacteriota</taxon>
    </lineage>
</organism>
<dbReference type="InterPro" id="IPR013325">
    <property type="entry name" value="RNA_pol_sigma_r2"/>
</dbReference>